<comment type="caution">
    <text evidence="1">The sequence shown here is derived from an EMBL/GenBank/DDBJ whole genome shotgun (WGS) entry which is preliminary data.</text>
</comment>
<gene>
    <name evidence="1" type="ORF">S12H4_49500</name>
</gene>
<organism evidence="1">
    <name type="scientific">marine sediment metagenome</name>
    <dbReference type="NCBI Taxonomy" id="412755"/>
    <lineage>
        <taxon>unclassified sequences</taxon>
        <taxon>metagenomes</taxon>
        <taxon>ecological metagenomes</taxon>
    </lineage>
</organism>
<reference evidence="1" key="1">
    <citation type="journal article" date="2014" name="Front. Microbiol.">
        <title>High frequency of phylogenetically diverse reductive dehalogenase-homologous genes in deep subseafloor sedimentary metagenomes.</title>
        <authorList>
            <person name="Kawai M."/>
            <person name="Futagami T."/>
            <person name="Toyoda A."/>
            <person name="Takaki Y."/>
            <person name="Nishi S."/>
            <person name="Hori S."/>
            <person name="Arai W."/>
            <person name="Tsubouchi T."/>
            <person name="Morono Y."/>
            <person name="Uchiyama I."/>
            <person name="Ito T."/>
            <person name="Fujiyama A."/>
            <person name="Inagaki F."/>
            <person name="Takami H."/>
        </authorList>
    </citation>
    <scope>NUCLEOTIDE SEQUENCE</scope>
    <source>
        <strain evidence="1">Expedition CK06-06</strain>
    </source>
</reference>
<sequence>MYLKDLWLNGNEILQDLLDQLGGLDSSGCALDAIKF</sequence>
<dbReference type="AlphaFoldDB" id="X1U517"/>
<name>X1U517_9ZZZZ</name>
<protein>
    <submittedName>
        <fullName evidence="1">Uncharacterized protein</fullName>
    </submittedName>
</protein>
<dbReference type="EMBL" id="BARW01031063">
    <property type="protein sequence ID" value="GAJ12658.1"/>
    <property type="molecule type" value="Genomic_DNA"/>
</dbReference>
<evidence type="ECO:0000313" key="1">
    <source>
        <dbReference type="EMBL" id="GAJ12658.1"/>
    </source>
</evidence>
<accession>X1U517</accession>
<feature type="non-terminal residue" evidence="1">
    <location>
        <position position="36"/>
    </location>
</feature>
<proteinExistence type="predicted"/>